<proteinExistence type="predicted"/>
<dbReference type="Proteomes" id="UP000286746">
    <property type="component" value="Unassembled WGS sequence"/>
</dbReference>
<organism evidence="2 3">
    <name type="scientific">Streptomyces paromomycinus</name>
    <name type="common">Streptomyces rimosus subsp. paromomycinus</name>
    <dbReference type="NCBI Taxonomy" id="92743"/>
    <lineage>
        <taxon>Bacteria</taxon>
        <taxon>Bacillati</taxon>
        <taxon>Actinomycetota</taxon>
        <taxon>Actinomycetes</taxon>
        <taxon>Kitasatosporales</taxon>
        <taxon>Streptomycetaceae</taxon>
        <taxon>Streptomyces</taxon>
    </lineage>
</organism>
<evidence type="ECO:0000256" key="1">
    <source>
        <dbReference type="SAM" id="MobiDB-lite"/>
    </source>
</evidence>
<name>A0A401WES8_STREY</name>
<feature type="region of interest" description="Disordered" evidence="1">
    <location>
        <begin position="1"/>
        <end position="33"/>
    </location>
</feature>
<dbReference type="AlphaFoldDB" id="A0A401WES8"/>
<protein>
    <submittedName>
        <fullName evidence="2">Uncharacterized protein</fullName>
    </submittedName>
</protein>
<evidence type="ECO:0000313" key="3">
    <source>
        <dbReference type="Proteomes" id="UP000286746"/>
    </source>
</evidence>
<dbReference type="EMBL" id="BHZD01000001">
    <property type="protein sequence ID" value="GCD47759.1"/>
    <property type="molecule type" value="Genomic_DNA"/>
</dbReference>
<reference evidence="2 3" key="1">
    <citation type="submission" date="2018-11" db="EMBL/GenBank/DDBJ databases">
        <title>Whole genome sequence of Streptomyces paromomycinus NBRC 15454(T).</title>
        <authorList>
            <person name="Komaki H."/>
            <person name="Tamura T."/>
        </authorList>
    </citation>
    <scope>NUCLEOTIDE SEQUENCE [LARGE SCALE GENOMIC DNA]</scope>
    <source>
        <strain evidence="2 3">NBRC 15454</strain>
    </source>
</reference>
<evidence type="ECO:0000313" key="2">
    <source>
        <dbReference type="EMBL" id="GCD47759.1"/>
    </source>
</evidence>
<sequence length="189" mass="20531">MAKDVAGFRDAAGAAEGHRGPPEPDAEPIVRPSRFTDGMTHTTTTAQHLTAIDLLRGRDFPDEPVHSAMVRSGPGFHVAQLRGDEQLWDADPADVEETAQEYRAELEGLISALCLRWGEPEVLDLAGHLERVAMGMPVRPPLDILCGQVPRVHTWCAEGRWIAVGLGEGEPEMPVFQLLAAVGRADAMR</sequence>
<gene>
    <name evidence="2" type="ORF">GKJPGBOP_07552</name>
</gene>
<accession>A0A401WES8</accession>
<comment type="caution">
    <text evidence="2">The sequence shown here is derived from an EMBL/GenBank/DDBJ whole genome shotgun (WGS) entry which is preliminary data.</text>
</comment>
<keyword evidence="3" id="KW-1185">Reference proteome</keyword>